<protein>
    <recommendedName>
        <fullName evidence="2">Synergin gamma C-terminal domain-containing protein</fullName>
    </recommendedName>
</protein>
<sequence>MAGSDRKGFGDLQFTLQLQTLHANRINGVITLDDDEWGDFIAPTQSTPKALQFNLSNGFSHLQSSLSPPQNSMNFDPFGFFQNNSAKPTQSSAALVDSDSKRFEKPKGPLPLSIFGEEEEESPVDDSNDFFGPAEDVKNEVKFGSEIAVSEIIVKLYNQDKQIKSGNGSSLNLDSSGSISRPDLELDMRGEEVDDEDDWEFMGAFSENGGGERNPKGQGGSELSGSIVEHNTVQKKQDTFRAVENKPGFNQSSREFGYLFSASNGFVDTSSGMKFGLKFEPTAIIPNGFISIPLPEAEEVGKVGGINSSSINDNDYFDEFGDFMGASSDIVYKHQEQQMVAPPNTAEANLPNGKVQEEKMVDPSDTSAESHLHNGKFENNMTTPENGKGPLPLSLFSDEMVDSDYNHQDVFIYKPASDHRNGIINQDSGRSIHDLISTLYSQAHHNSHTEHTSSVDSDKNRAGNGLHSSKMLDSSSVNSDDDFDGGSWEFKDAFLETRVSECFSSPNLGDVTQGLSAKSSDLQAYLDFYTKLRDELCLILSGLLDDSKSLGAAVDKDAKAGSLDKEIQEAYKVMQDSRGSIEICSNEQLPRKICLNEILEVLHEPKFQIIELEYLLSRRLQLAENDRRNAIELLEHCQSVLKILTLGSVKEQSVYISTWSRVIVFGAQELRHGALIWKQALEKNVHAQILSDQRGQHYIRALGEIYRVVELLGISAKLYKPWILFSMGNPKAIFPLLDECAALWLHSGLQEALKMLAGMLNSECSEPVKRLLESIKYIHNIDLPSVHNIDLTLQGSICRLSLLPQETLPGLKMVSWNDKHYFLNLANLWANLISCDPPELPHLQVG</sequence>
<name>A0AAD3P5B3_NEPGR</name>
<dbReference type="PANTHER" id="PTHR35701">
    <property type="entry name" value="OS11G0148400 PROTEIN"/>
    <property type="match status" value="1"/>
</dbReference>
<evidence type="ECO:0000313" key="4">
    <source>
        <dbReference type="Proteomes" id="UP001279734"/>
    </source>
</evidence>
<dbReference type="PANTHER" id="PTHR35701:SF1">
    <property type="entry name" value="OS11G0148400 PROTEIN"/>
    <property type="match status" value="1"/>
</dbReference>
<feature type="domain" description="Synergin gamma C-terminal" evidence="2">
    <location>
        <begin position="649"/>
        <end position="840"/>
    </location>
</feature>
<dbReference type="EMBL" id="BSYO01000001">
    <property type="protein sequence ID" value="GMG99712.1"/>
    <property type="molecule type" value="Genomic_DNA"/>
</dbReference>
<keyword evidence="4" id="KW-1185">Reference proteome</keyword>
<dbReference type="Proteomes" id="UP001279734">
    <property type="component" value="Unassembled WGS sequence"/>
</dbReference>
<proteinExistence type="predicted"/>
<gene>
    <name evidence="3" type="ORF">Nepgr_001552</name>
</gene>
<dbReference type="AlphaFoldDB" id="A0AAD3P5B3"/>
<feature type="compositionally biased region" description="Basic and acidic residues" evidence="1">
    <location>
        <begin position="98"/>
        <end position="107"/>
    </location>
</feature>
<feature type="region of interest" description="Disordered" evidence="1">
    <location>
        <begin position="444"/>
        <end position="480"/>
    </location>
</feature>
<evidence type="ECO:0000259" key="2">
    <source>
        <dbReference type="Pfam" id="PF25999"/>
    </source>
</evidence>
<feature type="region of interest" description="Disordered" evidence="1">
    <location>
        <begin position="89"/>
        <end position="113"/>
    </location>
</feature>
<reference evidence="3" key="1">
    <citation type="submission" date="2023-05" db="EMBL/GenBank/DDBJ databases">
        <title>Nepenthes gracilis genome sequencing.</title>
        <authorList>
            <person name="Fukushima K."/>
        </authorList>
    </citation>
    <scope>NUCLEOTIDE SEQUENCE</scope>
    <source>
        <strain evidence="3">SING2019-196</strain>
    </source>
</reference>
<dbReference type="Pfam" id="PF25999">
    <property type="entry name" value="SYNRG_C"/>
    <property type="match status" value="1"/>
</dbReference>
<accession>A0AAD3P5B3</accession>
<evidence type="ECO:0000313" key="3">
    <source>
        <dbReference type="EMBL" id="GMG99712.1"/>
    </source>
</evidence>
<organism evidence="3 4">
    <name type="scientific">Nepenthes gracilis</name>
    <name type="common">Slender pitcher plant</name>
    <dbReference type="NCBI Taxonomy" id="150966"/>
    <lineage>
        <taxon>Eukaryota</taxon>
        <taxon>Viridiplantae</taxon>
        <taxon>Streptophyta</taxon>
        <taxon>Embryophyta</taxon>
        <taxon>Tracheophyta</taxon>
        <taxon>Spermatophyta</taxon>
        <taxon>Magnoliopsida</taxon>
        <taxon>eudicotyledons</taxon>
        <taxon>Gunneridae</taxon>
        <taxon>Pentapetalae</taxon>
        <taxon>Caryophyllales</taxon>
        <taxon>Nepenthaceae</taxon>
        <taxon>Nepenthes</taxon>
    </lineage>
</organism>
<comment type="caution">
    <text evidence="3">The sequence shown here is derived from an EMBL/GenBank/DDBJ whole genome shotgun (WGS) entry which is preliminary data.</text>
</comment>
<feature type="compositionally biased region" description="Basic and acidic residues" evidence="1">
    <location>
        <begin position="447"/>
        <end position="461"/>
    </location>
</feature>
<evidence type="ECO:0000256" key="1">
    <source>
        <dbReference type="SAM" id="MobiDB-lite"/>
    </source>
</evidence>
<dbReference type="InterPro" id="IPR059024">
    <property type="entry name" value="SYNRG_C"/>
</dbReference>